<evidence type="ECO:0000256" key="9">
    <source>
        <dbReference type="ARBA" id="ARBA00023136"/>
    </source>
</evidence>
<dbReference type="CDD" id="cd17477">
    <property type="entry name" value="MFS_YcaD_like"/>
    <property type="match status" value="1"/>
</dbReference>
<evidence type="ECO:0000256" key="1">
    <source>
        <dbReference type="ARBA" id="ARBA00004429"/>
    </source>
</evidence>
<evidence type="ECO:0000256" key="4">
    <source>
        <dbReference type="ARBA" id="ARBA00022448"/>
    </source>
</evidence>
<keyword evidence="6" id="KW-0997">Cell inner membrane</keyword>
<keyword evidence="8" id="KW-1133">Transmembrane helix</keyword>
<dbReference type="HAMAP" id="MF_01149">
    <property type="entry name" value="MFS_YcaD"/>
    <property type="match status" value="1"/>
</dbReference>
<evidence type="ECO:0000313" key="10">
    <source>
        <dbReference type="EMBL" id="AXB06311.1"/>
    </source>
</evidence>
<sequence>MTTYSRPVLLLLCGLLLLTLAIAVLNTLVPLWLAHEHLPTWQVGMVGSSYFTGNLLGTLLAGRLIARCGFNCSYYLASALFAAGCVGLGITVAFWSWLAWRFIAGVGCAMIWVVVESALMCSGNARNRGRLLAAYMMVYYVGTVLGQLLVSKVPTSLMAVLPWVTALVLTAMLPLLFTRIASPSGNHQARTPVWPMLRLRQSRLGVNGCILSGIVLGVLYGLMPLYLNHQGVSDGAIGYWMAVMVSAGILGQWPVGRLADRFGRLPVLRVQVLVVILGAMAMLGNAAMGPTLFILGAAGFTLYPVAMAWACEKVEQHQLVAMNQALLLSYTIGSLLGPTLTALLMQHYSDHLLFMVIAGVSLVYLLMLLRKMGEHPTPMAHA</sequence>
<dbReference type="PANTHER" id="PTHR23521:SF2">
    <property type="entry name" value="TRANSPORTER MFS SUPERFAMILY"/>
    <property type="match status" value="1"/>
</dbReference>
<dbReference type="RefSeq" id="WP_119197551.1">
    <property type="nucleotide sequence ID" value="NZ_AP024136.1"/>
</dbReference>
<dbReference type="GO" id="GO:0022857">
    <property type="term" value="F:transmembrane transporter activity"/>
    <property type="evidence" value="ECO:0007669"/>
    <property type="project" value="InterPro"/>
</dbReference>
<name>A0A3S5WY37_AERCA</name>
<dbReference type="EMBL" id="CP025706">
    <property type="protein sequence ID" value="AXB06311.1"/>
    <property type="molecule type" value="Genomic_DNA"/>
</dbReference>
<dbReference type="GO" id="GO:0005886">
    <property type="term" value="C:plasma membrane"/>
    <property type="evidence" value="ECO:0007669"/>
    <property type="project" value="UniProtKB-SubCell"/>
</dbReference>
<keyword evidence="5" id="KW-1003">Cell membrane</keyword>
<dbReference type="Pfam" id="PF07690">
    <property type="entry name" value="MFS_1"/>
    <property type="match status" value="1"/>
</dbReference>
<dbReference type="InterPro" id="IPR011701">
    <property type="entry name" value="MFS"/>
</dbReference>
<evidence type="ECO:0000256" key="2">
    <source>
        <dbReference type="ARBA" id="ARBA00007552"/>
    </source>
</evidence>
<dbReference type="Proteomes" id="UP000266778">
    <property type="component" value="Chromosome"/>
</dbReference>
<dbReference type="InterPro" id="IPR036259">
    <property type="entry name" value="MFS_trans_sf"/>
</dbReference>
<dbReference type="InterPro" id="IPR020846">
    <property type="entry name" value="MFS_dom"/>
</dbReference>
<proteinExistence type="inferred from homology"/>
<evidence type="ECO:0000256" key="7">
    <source>
        <dbReference type="ARBA" id="ARBA00022692"/>
    </source>
</evidence>
<dbReference type="InterPro" id="IPR023745">
    <property type="entry name" value="MFS_YcaD"/>
</dbReference>
<evidence type="ECO:0000256" key="8">
    <source>
        <dbReference type="ARBA" id="ARBA00022989"/>
    </source>
</evidence>
<keyword evidence="9" id="KW-0472">Membrane</keyword>
<dbReference type="Gene3D" id="1.20.1250.20">
    <property type="entry name" value="MFS general substrate transporter like domains"/>
    <property type="match status" value="2"/>
</dbReference>
<dbReference type="PROSITE" id="PS50850">
    <property type="entry name" value="MFS"/>
    <property type="match status" value="1"/>
</dbReference>
<keyword evidence="7" id="KW-0812">Transmembrane</keyword>
<reference evidence="10" key="1">
    <citation type="journal article" date="2019" name="J Environ">
        <title>Genetic characterization and potential molecular dissemination mechanism of tet (31) gene in Aeromonas caviae from an oxytetracycline wastewater treatment system.</title>
        <authorList>
            <person name="Shi Y."/>
            <person name="Tian Z."/>
            <person name="Leclercq S.O."/>
            <person name="Zhang H."/>
            <person name="Yang M."/>
            <person name="Zhang Y."/>
        </authorList>
    </citation>
    <scope>NUCLEOTIDE SEQUENCE</scope>
    <source>
        <strain evidence="10">T25-39</strain>
    </source>
</reference>
<gene>
    <name evidence="10" type="ORF">C1C91_16050</name>
</gene>
<dbReference type="InterPro" id="IPR047200">
    <property type="entry name" value="MFS_YcaD-like"/>
</dbReference>
<evidence type="ECO:0000313" key="11">
    <source>
        <dbReference type="Proteomes" id="UP000266778"/>
    </source>
</evidence>
<evidence type="ECO:0000256" key="3">
    <source>
        <dbReference type="ARBA" id="ARBA00016645"/>
    </source>
</evidence>
<accession>A0A3S5WY37</accession>
<organism evidence="10 11">
    <name type="scientific">Aeromonas caviae</name>
    <name type="common">Aeromonas punctata</name>
    <dbReference type="NCBI Taxonomy" id="648"/>
    <lineage>
        <taxon>Bacteria</taxon>
        <taxon>Pseudomonadati</taxon>
        <taxon>Pseudomonadota</taxon>
        <taxon>Gammaproteobacteria</taxon>
        <taxon>Aeromonadales</taxon>
        <taxon>Aeromonadaceae</taxon>
        <taxon>Aeromonas</taxon>
    </lineage>
</organism>
<dbReference type="FunFam" id="1.20.1250.20:FF:000066">
    <property type="entry name" value="Uncharacterized MFS-type transporter YcaD"/>
    <property type="match status" value="1"/>
</dbReference>
<protein>
    <recommendedName>
        <fullName evidence="3">Uncharacterized MFS-type transporter YcaD</fullName>
    </recommendedName>
</protein>
<comment type="similarity">
    <text evidence="2">Belongs to the major facilitator superfamily. YcaD (TC 2.A.1.26) family.</text>
</comment>
<keyword evidence="4" id="KW-0813">Transport</keyword>
<comment type="subcellular location">
    <subcellularLocation>
        <location evidence="1">Cell inner membrane</location>
        <topology evidence="1">Multi-pass membrane protein</topology>
    </subcellularLocation>
</comment>
<dbReference type="AlphaFoldDB" id="A0A3S5WY37"/>
<evidence type="ECO:0000256" key="6">
    <source>
        <dbReference type="ARBA" id="ARBA00022519"/>
    </source>
</evidence>
<dbReference type="SUPFAM" id="SSF103473">
    <property type="entry name" value="MFS general substrate transporter"/>
    <property type="match status" value="1"/>
</dbReference>
<evidence type="ECO:0000256" key="5">
    <source>
        <dbReference type="ARBA" id="ARBA00022475"/>
    </source>
</evidence>
<dbReference type="PANTHER" id="PTHR23521">
    <property type="entry name" value="TRANSPORTER MFS SUPERFAMILY"/>
    <property type="match status" value="1"/>
</dbReference>
<dbReference type="NCBIfam" id="NF002962">
    <property type="entry name" value="PRK03633.1"/>
    <property type="match status" value="1"/>
</dbReference>